<dbReference type="PANTHER" id="PTHR23080">
    <property type="entry name" value="THAP DOMAIN PROTEIN"/>
    <property type="match status" value="1"/>
</dbReference>
<keyword evidence="4" id="KW-0862">Zinc</keyword>
<evidence type="ECO:0000256" key="1">
    <source>
        <dbReference type="ARBA" id="ARBA00001968"/>
    </source>
</evidence>
<evidence type="ECO:0000259" key="7">
    <source>
        <dbReference type="PROSITE" id="PS50950"/>
    </source>
</evidence>
<evidence type="ECO:0000256" key="6">
    <source>
        <dbReference type="PROSITE-ProRule" id="PRU00309"/>
    </source>
</evidence>
<dbReference type="GO" id="GO:0003677">
    <property type="term" value="F:DNA binding"/>
    <property type="evidence" value="ECO:0007669"/>
    <property type="project" value="UniProtKB-UniRule"/>
</dbReference>
<dbReference type="InterPro" id="IPR006612">
    <property type="entry name" value="THAP_Znf"/>
</dbReference>
<keyword evidence="9" id="KW-1185">Reference proteome</keyword>
<name>A0AAV8VDF7_9CUCU</name>
<gene>
    <name evidence="8" type="ORF">NQ315_014713</name>
</gene>
<evidence type="ECO:0000256" key="5">
    <source>
        <dbReference type="ARBA" id="ARBA00023125"/>
    </source>
</evidence>
<evidence type="ECO:0000256" key="4">
    <source>
        <dbReference type="ARBA" id="ARBA00022833"/>
    </source>
</evidence>
<reference evidence="8 9" key="1">
    <citation type="journal article" date="2023" name="Insect Mol. Biol.">
        <title>Genome sequencing provides insights into the evolution of gene families encoding plant cell wall-degrading enzymes in longhorned beetles.</title>
        <authorList>
            <person name="Shin N.R."/>
            <person name="Okamura Y."/>
            <person name="Kirsch R."/>
            <person name="Pauchet Y."/>
        </authorList>
    </citation>
    <scope>NUCLEOTIDE SEQUENCE [LARGE SCALE GENOMIC DNA]</scope>
    <source>
        <strain evidence="8">EAD_L_NR</strain>
    </source>
</reference>
<sequence length="266" mass="30153">MPVTCLVVGCGSRSNRNNVNFYSVPAILSHKFVTGKNELSKRRRALWIAAIKRDDLNESKLKNQRVCSKHFITGKPAALEDENHPDWVPSQEMGHKSQNVQKRYDDVERKERLEKRKRRKVEELPCDVVGLDISHDDDLDTGVSSQTDITMEELSVKSEQLTFASKKIGDLEKKWIFHHSNLGITPQGTVSYISKAWGGRASDKQIVEHSNFLDYIMPGDIVLADRGFLVKETLGVLQAKLVIPAFTKGKSQLHPLDIEETRRIAH</sequence>
<keyword evidence="5 6" id="KW-0238">DNA-binding</keyword>
<dbReference type="PROSITE" id="PS50950">
    <property type="entry name" value="ZF_THAP"/>
    <property type="match status" value="1"/>
</dbReference>
<organism evidence="8 9">
    <name type="scientific">Exocentrus adspersus</name>
    <dbReference type="NCBI Taxonomy" id="1586481"/>
    <lineage>
        <taxon>Eukaryota</taxon>
        <taxon>Metazoa</taxon>
        <taxon>Ecdysozoa</taxon>
        <taxon>Arthropoda</taxon>
        <taxon>Hexapoda</taxon>
        <taxon>Insecta</taxon>
        <taxon>Pterygota</taxon>
        <taxon>Neoptera</taxon>
        <taxon>Endopterygota</taxon>
        <taxon>Coleoptera</taxon>
        <taxon>Polyphaga</taxon>
        <taxon>Cucujiformia</taxon>
        <taxon>Chrysomeloidea</taxon>
        <taxon>Cerambycidae</taxon>
        <taxon>Lamiinae</taxon>
        <taxon>Acanthocinini</taxon>
        <taxon>Exocentrus</taxon>
    </lineage>
</organism>
<accession>A0AAV8VDF7</accession>
<dbReference type="AlphaFoldDB" id="A0AAV8VDF7"/>
<comment type="cofactor">
    <cofactor evidence="1">
        <name>a divalent metal cation</name>
        <dbReference type="ChEBI" id="CHEBI:60240"/>
    </cofactor>
</comment>
<dbReference type="InterPro" id="IPR027806">
    <property type="entry name" value="HARBI1_dom"/>
</dbReference>
<dbReference type="SUPFAM" id="SSF57716">
    <property type="entry name" value="Glucocorticoid receptor-like (DNA-binding domain)"/>
    <property type="match status" value="1"/>
</dbReference>
<comment type="caution">
    <text evidence="8">The sequence shown here is derived from an EMBL/GenBank/DDBJ whole genome shotgun (WGS) entry which is preliminary data.</text>
</comment>
<dbReference type="Pfam" id="PF13359">
    <property type="entry name" value="DDE_Tnp_4"/>
    <property type="match status" value="1"/>
</dbReference>
<feature type="domain" description="THAP-type" evidence="7">
    <location>
        <begin position="1"/>
        <end position="92"/>
    </location>
</feature>
<proteinExistence type="predicted"/>
<dbReference type="Pfam" id="PF05485">
    <property type="entry name" value="THAP"/>
    <property type="match status" value="1"/>
</dbReference>
<keyword evidence="3 6" id="KW-0863">Zinc-finger</keyword>
<evidence type="ECO:0000313" key="8">
    <source>
        <dbReference type="EMBL" id="KAJ8912346.1"/>
    </source>
</evidence>
<dbReference type="Proteomes" id="UP001159042">
    <property type="component" value="Unassembled WGS sequence"/>
</dbReference>
<dbReference type="EMBL" id="JANEYG010000132">
    <property type="protein sequence ID" value="KAJ8912346.1"/>
    <property type="molecule type" value="Genomic_DNA"/>
</dbReference>
<dbReference type="GO" id="GO:0008270">
    <property type="term" value="F:zinc ion binding"/>
    <property type="evidence" value="ECO:0007669"/>
    <property type="project" value="UniProtKB-KW"/>
</dbReference>
<feature type="non-terminal residue" evidence="8">
    <location>
        <position position="266"/>
    </location>
</feature>
<protein>
    <recommendedName>
        <fullName evidence="7">THAP-type domain-containing protein</fullName>
    </recommendedName>
</protein>
<keyword evidence="2" id="KW-0479">Metal-binding</keyword>
<evidence type="ECO:0000256" key="2">
    <source>
        <dbReference type="ARBA" id="ARBA00022723"/>
    </source>
</evidence>
<evidence type="ECO:0000256" key="3">
    <source>
        <dbReference type="ARBA" id="ARBA00022771"/>
    </source>
</evidence>
<dbReference type="SMART" id="SM00980">
    <property type="entry name" value="THAP"/>
    <property type="match status" value="1"/>
</dbReference>
<evidence type="ECO:0000313" key="9">
    <source>
        <dbReference type="Proteomes" id="UP001159042"/>
    </source>
</evidence>